<protein>
    <submittedName>
        <fullName evidence="1">Uncharacterized protein</fullName>
    </submittedName>
</protein>
<organism evidence="1 2">
    <name type="scientific">Pluteus cervinus</name>
    <dbReference type="NCBI Taxonomy" id="181527"/>
    <lineage>
        <taxon>Eukaryota</taxon>
        <taxon>Fungi</taxon>
        <taxon>Dikarya</taxon>
        <taxon>Basidiomycota</taxon>
        <taxon>Agaricomycotina</taxon>
        <taxon>Agaricomycetes</taxon>
        <taxon>Agaricomycetidae</taxon>
        <taxon>Agaricales</taxon>
        <taxon>Pluteineae</taxon>
        <taxon>Pluteaceae</taxon>
        <taxon>Pluteus</taxon>
    </lineage>
</organism>
<proteinExistence type="predicted"/>
<keyword evidence="2" id="KW-1185">Reference proteome</keyword>
<gene>
    <name evidence="1" type="ORF">BDN72DRAFT_874155</name>
</gene>
<dbReference type="EMBL" id="ML208261">
    <property type="protein sequence ID" value="TFK75906.1"/>
    <property type="molecule type" value="Genomic_DNA"/>
</dbReference>
<name>A0ACD3BDL8_9AGAR</name>
<evidence type="ECO:0000313" key="2">
    <source>
        <dbReference type="Proteomes" id="UP000308600"/>
    </source>
</evidence>
<dbReference type="Proteomes" id="UP000308600">
    <property type="component" value="Unassembled WGS sequence"/>
</dbReference>
<sequence>MSEKKRGRPAKSKGTLPGQRTLVDLFSRTKSLNGTTGSPSNSNGTNTPTEPPASQTTTSSQPEMDSSELEPLQKSATVSTPEVEVIEILDDELLPATTPISGVSEPSEPPSSPRSSVVEIVDEMFTTKPSTGSQENAIVIEDSTPKPIRVSGPPTARTNASTKIHPFFARMAPKSEVEESHKTRGPAKNPGVPYPDAASQHVRGSQTDFSSHRTTPLPFTIHSRQSLPAEICDMVLQSLQTDYEAKHSIFPLITSTISKEAYRASIPNEHIQGHPAIQTVLSSSTEGSQTVHQLWVDKWHPKQARDVLGNENNALYLRDWLQALKLKTDFSAVIQTSMKNNPKSTGGIKKGGTKEGSRGVKRPRVIRTASRLRATKKRRIDSEDEDEQDINLVFSDPLTPDDFADDLEQEYEAPIVDMSHLHAPGTQVFDNRVTNTILLVGPHGSGKTASVYACAEELGWEVFEVYPGIGRRNGASIDNLVGEVGKNHIVRNTRPRTNETTRNALSVLMSRDKKESSITTGDDQDDLEGSVSAIETPLTRSETPTEAEHETKGDNVQSNVQQSLILLEEVDILFKDDVNFWPTVTELIRNCRRPVILTCNDITLVPLDNLPIQMVLSYQACPSPVAASYLQALCYSEGHQVERESLLSLYELTYEVNPIDLPDAPVISGNGDLPVADLRRTIHWLQMGCVKANNITRTDDMGEWEISQEPLEEIMEYGYWERDGAGCHEPEDEGSGLGRAGEARAAIEQVLVHADLISFADSQLMRKSVNSRWTLDMCGRPTADEELGYSCVEQDGRLGGGFVYYDRDEEIASSAIRLSRGMAGVALARGRGLSASANDGTSFRPRGLFRARAEHQKWVGQMLRNHFKRAARTLAHEAMHLDYQPMFRQMIEAEDAEEEHRRQTSSRQTRNSSGYTRVYGLTEEEREGYRRACLCPGETWRAKPWQRCTFVPVCNPNLPRLGNTTRHAFLSVFPFSKSAPPRRAQQPPPPQAPMQDSPDFSRAQNPAKIPSPSHNGSAHKDSSSRLPPVAPLAPLEYLQNQRRGSITDPSLHAAPTNSISKLTSNTFRQSIPPHLQQDLHSFSDAGGGSGHGGGGSGNGNGNGNASANGTSRSLSDPRPASPYVFGDATAHSNEGSAQIRKLLHSPTTDNTRRHNLSHEEEKASRDQQRRSSSGQASGKVHDPNRMAIDDDNRHDRQTSREPSQFPPQFDYNMRRHSIAIGHHQYLPPPHGTKRKMSTDRNGFAPVGEEIDPQLVGPGVPSVAEAEAEAPAAKRRGSTFDAQKIAQLSLNERRNSVDSRSPGTWWLNGGRREGGGVFPGVYGSEFTGGETPHGRLPAGIATFAWPVNSQQPDHPAAPPMQNEGDTTIVPPHNAIPPVSSRPFDPHNPNIMPPLNFPPDRRMSVPDTVLPPAAGPTRVLRSRSRPPSRQMQSQPDSDSNTAAMQDDGVASASSPSGGPLGKKDSGSTPYSRSPELRVSHKLAERKRRKEMKELFDELRDHLPADRGMKASKWEILSKAIDFVQQLKQSHQDMLREIEMLRHELDAVRQGAIPGFPGAPPPHAVVYQGPVPGPYPPGALPPHAQPPPSHPVHAPPPGVRPTNSPNGFSTAGPPSQSPSQPMQNGNMNRVETTSTT</sequence>
<reference evidence="1 2" key="1">
    <citation type="journal article" date="2019" name="Nat. Ecol. Evol.">
        <title>Megaphylogeny resolves global patterns of mushroom evolution.</title>
        <authorList>
            <person name="Varga T."/>
            <person name="Krizsan K."/>
            <person name="Foldi C."/>
            <person name="Dima B."/>
            <person name="Sanchez-Garcia M."/>
            <person name="Sanchez-Ramirez S."/>
            <person name="Szollosi G.J."/>
            <person name="Szarkandi J.G."/>
            <person name="Papp V."/>
            <person name="Albert L."/>
            <person name="Andreopoulos W."/>
            <person name="Angelini C."/>
            <person name="Antonin V."/>
            <person name="Barry K.W."/>
            <person name="Bougher N.L."/>
            <person name="Buchanan P."/>
            <person name="Buyck B."/>
            <person name="Bense V."/>
            <person name="Catcheside P."/>
            <person name="Chovatia M."/>
            <person name="Cooper J."/>
            <person name="Damon W."/>
            <person name="Desjardin D."/>
            <person name="Finy P."/>
            <person name="Geml J."/>
            <person name="Haridas S."/>
            <person name="Hughes K."/>
            <person name="Justo A."/>
            <person name="Karasinski D."/>
            <person name="Kautmanova I."/>
            <person name="Kiss B."/>
            <person name="Kocsube S."/>
            <person name="Kotiranta H."/>
            <person name="LaButti K.M."/>
            <person name="Lechner B.E."/>
            <person name="Liimatainen K."/>
            <person name="Lipzen A."/>
            <person name="Lukacs Z."/>
            <person name="Mihaltcheva S."/>
            <person name="Morgado L.N."/>
            <person name="Niskanen T."/>
            <person name="Noordeloos M.E."/>
            <person name="Ohm R.A."/>
            <person name="Ortiz-Santana B."/>
            <person name="Ovrebo C."/>
            <person name="Racz N."/>
            <person name="Riley R."/>
            <person name="Savchenko A."/>
            <person name="Shiryaev A."/>
            <person name="Soop K."/>
            <person name="Spirin V."/>
            <person name="Szebenyi C."/>
            <person name="Tomsovsky M."/>
            <person name="Tulloss R.E."/>
            <person name="Uehling J."/>
            <person name="Grigoriev I.V."/>
            <person name="Vagvolgyi C."/>
            <person name="Papp T."/>
            <person name="Martin F.M."/>
            <person name="Miettinen O."/>
            <person name="Hibbett D.S."/>
            <person name="Nagy L.G."/>
        </authorList>
    </citation>
    <scope>NUCLEOTIDE SEQUENCE [LARGE SCALE GENOMIC DNA]</scope>
    <source>
        <strain evidence="1 2">NL-1719</strain>
    </source>
</reference>
<evidence type="ECO:0000313" key="1">
    <source>
        <dbReference type="EMBL" id="TFK75906.1"/>
    </source>
</evidence>
<accession>A0ACD3BDL8</accession>